<dbReference type="InterPro" id="IPR016082">
    <property type="entry name" value="Ribosomal_uL30_ferredoxin-like"/>
</dbReference>
<dbReference type="NCBIfam" id="TIGR01308">
    <property type="entry name" value="rpmD_bact"/>
    <property type="match status" value="1"/>
</dbReference>
<organism evidence="7">
    <name type="scientific">uncultured delta proteobacterium Rifle_16ft_4_minimus_809</name>
    <dbReference type="NCBI Taxonomy" id="1665185"/>
    <lineage>
        <taxon>Bacteria</taxon>
        <taxon>Deltaproteobacteria</taxon>
        <taxon>environmental samples</taxon>
    </lineage>
</organism>
<dbReference type="PANTHER" id="PTHR15892">
    <property type="entry name" value="MITOCHONDRIAL RIBOSOMAL PROTEIN L30"/>
    <property type="match status" value="1"/>
</dbReference>
<keyword evidence="4" id="KW-0687">Ribonucleoprotein</keyword>
<dbReference type="CDD" id="cd01658">
    <property type="entry name" value="Ribosomal_L30"/>
    <property type="match status" value="1"/>
</dbReference>
<gene>
    <name evidence="7" type="primary">rpmD</name>
</gene>
<evidence type="ECO:0000313" key="7">
    <source>
        <dbReference type="EMBL" id="AKQ04845.1"/>
    </source>
</evidence>
<evidence type="ECO:0000256" key="1">
    <source>
        <dbReference type="ARBA" id="ARBA00007594"/>
    </source>
</evidence>
<dbReference type="GO" id="GO:0006412">
    <property type="term" value="P:translation"/>
    <property type="evidence" value="ECO:0007669"/>
    <property type="project" value="InterPro"/>
</dbReference>
<dbReference type="InterPro" id="IPR036919">
    <property type="entry name" value="Ribo_uL30_ferredoxin-like_sf"/>
</dbReference>
<name>A0A0H4TD64_9DELT</name>
<feature type="domain" description="Large ribosomal subunit protein uL30-like ferredoxin-like fold" evidence="6">
    <location>
        <begin position="8"/>
        <end position="58"/>
    </location>
</feature>
<dbReference type="PIRSF" id="PIRSF002211">
    <property type="entry name" value="Ribosomal_L30_bac-type"/>
    <property type="match status" value="1"/>
</dbReference>
<evidence type="ECO:0000259" key="6">
    <source>
        <dbReference type="Pfam" id="PF00327"/>
    </source>
</evidence>
<dbReference type="AlphaFoldDB" id="A0A0H4TD64"/>
<dbReference type="PANTHER" id="PTHR15892:SF2">
    <property type="entry name" value="LARGE RIBOSOMAL SUBUNIT PROTEIN UL30M"/>
    <property type="match status" value="1"/>
</dbReference>
<protein>
    <recommendedName>
        <fullName evidence="5">50S ribosomal protein L30</fullName>
    </recommendedName>
</protein>
<dbReference type="EMBL" id="KT007051">
    <property type="protein sequence ID" value="AKQ04845.1"/>
    <property type="molecule type" value="Genomic_DNA"/>
</dbReference>
<dbReference type="InterPro" id="IPR005996">
    <property type="entry name" value="Ribosomal_uL30_bac-type"/>
</dbReference>
<proteinExistence type="inferred from homology"/>
<comment type="similarity">
    <text evidence="1">Belongs to the universal ribosomal protein uL30 family.</text>
</comment>
<evidence type="ECO:0000256" key="4">
    <source>
        <dbReference type="ARBA" id="ARBA00023274"/>
    </source>
</evidence>
<dbReference type="FunFam" id="3.30.1390.20:FF:000001">
    <property type="entry name" value="50S ribosomal protein L30"/>
    <property type="match status" value="1"/>
</dbReference>
<dbReference type="Pfam" id="PF00327">
    <property type="entry name" value="Ribosomal_L30"/>
    <property type="match status" value="1"/>
</dbReference>
<dbReference type="HAMAP" id="MF_01371_B">
    <property type="entry name" value="Ribosomal_uL30_B"/>
    <property type="match status" value="1"/>
</dbReference>
<dbReference type="SUPFAM" id="SSF55129">
    <property type="entry name" value="Ribosomal protein L30p/L7e"/>
    <property type="match status" value="1"/>
</dbReference>
<dbReference type="GO" id="GO:0022625">
    <property type="term" value="C:cytosolic large ribosomal subunit"/>
    <property type="evidence" value="ECO:0007669"/>
    <property type="project" value="TreeGrafter"/>
</dbReference>
<sequence length="63" mass="6952">MTKNAKQLKITLVKSGIGRPERQKNTLIGLGLTKVNRTVIRDDTPSNRGMVNKVSHLVLVEAI</sequence>
<evidence type="ECO:0000256" key="2">
    <source>
        <dbReference type="ARBA" id="ARBA00011838"/>
    </source>
</evidence>
<reference evidence="7" key="1">
    <citation type="journal article" date="2015" name="ISME J.">
        <title>Aquifer environment selects for microbial species cohorts in sediment and groundwater.</title>
        <authorList>
            <person name="Hug L.A."/>
            <person name="Thomas B.C."/>
            <person name="Brown C.T."/>
            <person name="Frischkorn K.R."/>
            <person name="Williams K.H."/>
            <person name="Tringe S.G."/>
            <person name="Banfield J.F."/>
        </authorList>
    </citation>
    <scope>NUCLEOTIDE SEQUENCE</scope>
</reference>
<evidence type="ECO:0000256" key="3">
    <source>
        <dbReference type="ARBA" id="ARBA00022980"/>
    </source>
</evidence>
<accession>A0A0H4TD64</accession>
<dbReference type="Gene3D" id="3.30.1390.20">
    <property type="entry name" value="Ribosomal protein L30, ferredoxin-like fold domain"/>
    <property type="match status" value="1"/>
</dbReference>
<keyword evidence="3 7" id="KW-0689">Ribosomal protein</keyword>
<dbReference type="GO" id="GO:0003735">
    <property type="term" value="F:structural constituent of ribosome"/>
    <property type="evidence" value="ECO:0007669"/>
    <property type="project" value="InterPro"/>
</dbReference>
<comment type="subunit">
    <text evidence="2">Part of the 50S ribosomal subunit.</text>
</comment>
<evidence type="ECO:0000256" key="5">
    <source>
        <dbReference type="ARBA" id="ARBA00035492"/>
    </source>
</evidence>